<feature type="region of interest" description="Disordered" evidence="1">
    <location>
        <begin position="432"/>
        <end position="558"/>
    </location>
</feature>
<keyword evidence="2" id="KW-0472">Membrane</keyword>
<gene>
    <name evidence="4" type="ORF">KTH89_17385</name>
</gene>
<sequence length="740" mass="80436">MNPNRSYLSAFLTACLIFVCMIPVQALAGGRTPSSEGNSVPEESFGPAVSCSSPEELVRLLSQDAQPLIVLNQDIEFNNKDFKIAATVNAEVDMGPYRIHIAKNASLSIEGPVHFKSEDPPAPAFLADGRLSIRNNAAISAYGQEATAIQVGESGSCSASHASILAEGPLATALTIKSTNLCVIAETVIYANGRDAVGIRTNAPLRLELSRVESEGSSILHDRNELILDTSAVIPEANPSAVIDRYPVLADRLDQNGLCYPQGTALPAKLPTELNYLFINAEDPSDQLYLSVPVIWEEYSEDMSVPGAYMLVCTPAVHPWFPVEIPSSMLMIHVISPNQPFLEGAYWFQDEIHLNFFSKLTEADQITLRYSTDGMVTYHNAAEDFSVFMDQNHAVLSSIPYLDYWFQLEVTGGPSEGLSNILYFSSASEDNNGFGGGDRDGGDTNDQDIPFVTPTPTEIPRATPSPSPPPLPGNDSSTDPQTEIDTDSSSPPPSASDPEPGIKPASESNSGTSAGKQTGNTGNPEQTAPSSSVTASAQTHPSDAEQSPAPTPDITEPPLFEQVTSTQTVISAKRLNELLKINSDYVLIEKDKIAVEFSTAFLKELAIDEDSMICILVEKIDDRSFLISLEIDNRPVTEIPGTVVRFPYFPDDLTDTGQLYFYCQETDTRTGAEYLSDSSTLRVEIGVSGAYFLEEKKKDRAVTETPGNLRLPIICLFGLIILCVILFCYYRSKRRTHEEP</sequence>
<name>A0A949NG18_9FIRM</name>
<evidence type="ECO:0000256" key="3">
    <source>
        <dbReference type="SAM" id="SignalP"/>
    </source>
</evidence>
<keyword evidence="5" id="KW-1185">Reference proteome</keyword>
<evidence type="ECO:0000313" key="4">
    <source>
        <dbReference type="EMBL" id="MBU9738319.1"/>
    </source>
</evidence>
<feature type="transmembrane region" description="Helical" evidence="2">
    <location>
        <begin position="709"/>
        <end position="730"/>
    </location>
</feature>
<evidence type="ECO:0000256" key="1">
    <source>
        <dbReference type="SAM" id="MobiDB-lite"/>
    </source>
</evidence>
<keyword evidence="2" id="KW-1133">Transmembrane helix</keyword>
<feature type="signal peptide" evidence="3">
    <location>
        <begin position="1"/>
        <end position="28"/>
    </location>
</feature>
<reference evidence="4" key="1">
    <citation type="submission" date="2021-06" db="EMBL/GenBank/DDBJ databases">
        <title>Description of novel taxa of the family Lachnospiraceae.</title>
        <authorList>
            <person name="Chaplin A.V."/>
            <person name="Sokolova S.R."/>
            <person name="Pikina A.P."/>
            <person name="Korzhanova M."/>
            <person name="Belova V."/>
            <person name="Korostin D."/>
            <person name="Efimov B.A."/>
        </authorList>
    </citation>
    <scope>NUCLEOTIDE SEQUENCE</scope>
    <source>
        <strain evidence="4">ASD5720</strain>
    </source>
</reference>
<protein>
    <submittedName>
        <fullName evidence="4">Uncharacterized protein</fullName>
    </submittedName>
</protein>
<evidence type="ECO:0000313" key="5">
    <source>
        <dbReference type="Proteomes" id="UP000712157"/>
    </source>
</evidence>
<proteinExistence type="predicted"/>
<dbReference type="Proteomes" id="UP000712157">
    <property type="component" value="Unassembled WGS sequence"/>
</dbReference>
<feature type="compositionally biased region" description="Pro residues" evidence="1">
    <location>
        <begin position="463"/>
        <end position="472"/>
    </location>
</feature>
<feature type="chain" id="PRO_5038491587" evidence="3">
    <location>
        <begin position="29"/>
        <end position="740"/>
    </location>
</feature>
<dbReference type="RefSeq" id="WP_238722544.1">
    <property type="nucleotide sequence ID" value="NZ_JAHQCW010000032.1"/>
</dbReference>
<accession>A0A949NG18</accession>
<dbReference type="EMBL" id="JAHQCW010000032">
    <property type="protein sequence ID" value="MBU9738319.1"/>
    <property type="molecule type" value="Genomic_DNA"/>
</dbReference>
<evidence type="ECO:0000256" key="2">
    <source>
        <dbReference type="SAM" id="Phobius"/>
    </source>
</evidence>
<dbReference type="AlphaFoldDB" id="A0A949NG18"/>
<keyword evidence="2" id="KW-0812">Transmembrane</keyword>
<organism evidence="4 5">
    <name type="scientific">Diplocloster agilis</name>
    <dbReference type="NCBI Taxonomy" id="2850323"/>
    <lineage>
        <taxon>Bacteria</taxon>
        <taxon>Bacillati</taxon>
        <taxon>Bacillota</taxon>
        <taxon>Clostridia</taxon>
        <taxon>Lachnospirales</taxon>
        <taxon>Lachnospiraceae</taxon>
        <taxon>Diplocloster</taxon>
    </lineage>
</organism>
<feature type="compositionally biased region" description="Polar residues" evidence="1">
    <location>
        <begin position="506"/>
        <end position="545"/>
    </location>
</feature>
<keyword evidence="3" id="KW-0732">Signal</keyword>
<comment type="caution">
    <text evidence="4">The sequence shown here is derived from an EMBL/GenBank/DDBJ whole genome shotgun (WGS) entry which is preliminary data.</text>
</comment>